<name>A0A420E197_9FLAO</name>
<sequence>MKLILLLLTTVMFVNCANTIERTTLEKKNLKGKVKSLHFKVFEVIETDEELRKGEEQSGLFFGNNMTKFDKRGYETEYIVFKNNGDIDYHLTYNYNKQGLITEEIEFYSDGEIKGKTSFNYTKKNDSILVTKNNSNYGIKNYNIKYDENKNLIFDGRTFKYDKNNNLIKEITEYDTTTREYDADGNMIKKIYKGTITTIISEFKYTDFDKMGNWVKQIEFRKGKARFICERKIEYY</sequence>
<keyword evidence="3" id="KW-1185">Reference proteome</keyword>
<dbReference type="Proteomes" id="UP000285780">
    <property type="component" value="Unassembled WGS sequence"/>
</dbReference>
<keyword evidence="1" id="KW-0732">Signal</keyword>
<evidence type="ECO:0000256" key="1">
    <source>
        <dbReference type="SAM" id="SignalP"/>
    </source>
</evidence>
<evidence type="ECO:0000313" key="2">
    <source>
        <dbReference type="EMBL" id="RKF03673.1"/>
    </source>
</evidence>
<organism evidence="2 3">
    <name type="scientific">Tenacibaculum lutimaris</name>
    <dbReference type="NCBI Taxonomy" id="285258"/>
    <lineage>
        <taxon>Bacteria</taxon>
        <taxon>Pseudomonadati</taxon>
        <taxon>Bacteroidota</taxon>
        <taxon>Flavobacteriia</taxon>
        <taxon>Flavobacteriales</taxon>
        <taxon>Flavobacteriaceae</taxon>
        <taxon>Tenacibaculum</taxon>
    </lineage>
</organism>
<feature type="chain" id="PRO_5019259302" evidence="1">
    <location>
        <begin position="18"/>
        <end position="236"/>
    </location>
</feature>
<accession>A0A420E197</accession>
<dbReference type="EMBL" id="RAQM01000009">
    <property type="protein sequence ID" value="RKF03673.1"/>
    <property type="molecule type" value="Genomic_DNA"/>
</dbReference>
<reference evidence="2 3" key="1">
    <citation type="submission" date="2018-09" db="EMBL/GenBank/DDBJ databases">
        <title>Genomic Encyclopedia of Archaeal and Bacterial Type Strains, Phase II (KMG-II): from individual species to whole genera.</title>
        <authorList>
            <person name="Goeker M."/>
        </authorList>
    </citation>
    <scope>NUCLEOTIDE SEQUENCE [LARGE SCALE GENOMIC DNA]</scope>
    <source>
        <strain evidence="2 3">DSM 16505</strain>
    </source>
</reference>
<dbReference type="RefSeq" id="WP_147418500.1">
    <property type="nucleotide sequence ID" value="NZ_RAQM01000009.1"/>
</dbReference>
<dbReference type="Gene3D" id="2.180.10.10">
    <property type="entry name" value="RHS repeat-associated core"/>
    <property type="match status" value="1"/>
</dbReference>
<protein>
    <submittedName>
        <fullName evidence="2">YD repeat-containing protein</fullName>
    </submittedName>
</protein>
<dbReference type="AlphaFoldDB" id="A0A420E197"/>
<feature type="signal peptide" evidence="1">
    <location>
        <begin position="1"/>
        <end position="17"/>
    </location>
</feature>
<proteinExistence type="predicted"/>
<gene>
    <name evidence="2" type="ORF">C8N26_2070</name>
</gene>
<comment type="caution">
    <text evidence="2">The sequence shown here is derived from an EMBL/GenBank/DDBJ whole genome shotgun (WGS) entry which is preliminary data.</text>
</comment>
<evidence type="ECO:0000313" key="3">
    <source>
        <dbReference type="Proteomes" id="UP000285780"/>
    </source>
</evidence>